<evidence type="ECO:0000256" key="1">
    <source>
        <dbReference type="SAM" id="MobiDB-lite"/>
    </source>
</evidence>
<evidence type="ECO:0000313" key="3">
    <source>
        <dbReference type="Proteomes" id="UP001177670"/>
    </source>
</evidence>
<accession>A0AA40FN79</accession>
<feature type="compositionally biased region" description="Basic and acidic residues" evidence="1">
    <location>
        <begin position="105"/>
        <end position="131"/>
    </location>
</feature>
<gene>
    <name evidence="2" type="ORF">K0M31_010171</name>
</gene>
<keyword evidence="3" id="KW-1185">Reference proteome</keyword>
<dbReference type="AlphaFoldDB" id="A0AA40FN79"/>
<feature type="region of interest" description="Disordered" evidence="1">
    <location>
        <begin position="38"/>
        <end position="155"/>
    </location>
</feature>
<protein>
    <submittedName>
        <fullName evidence="2">Uncharacterized protein</fullName>
    </submittedName>
</protein>
<proteinExistence type="predicted"/>
<reference evidence="2" key="1">
    <citation type="submission" date="2021-10" db="EMBL/GenBank/DDBJ databases">
        <title>Melipona bicolor Genome sequencing and assembly.</title>
        <authorList>
            <person name="Araujo N.S."/>
            <person name="Arias M.C."/>
        </authorList>
    </citation>
    <scope>NUCLEOTIDE SEQUENCE</scope>
    <source>
        <strain evidence="2">USP_2M_L1-L4_2017</strain>
        <tissue evidence="2">Whole body</tissue>
    </source>
</reference>
<sequence>MPHIGRWSRAASLLCLGDNTRIHTYVYIRGINVAARKRNVGTRRRSRVSKRNDKEEEEDGFRRFAFRVGSTRGTRSSKQRQQQQQQQQRLEMVLGIGQSIPCTSEFHDDPPTVDSVKERIERTREGGKGQRDTSTNGATGLSARAEDLRKRPVSR</sequence>
<feature type="compositionally biased region" description="Basic and acidic residues" evidence="1">
    <location>
        <begin position="144"/>
        <end position="155"/>
    </location>
</feature>
<dbReference type="EMBL" id="JAHYIQ010000025">
    <property type="protein sequence ID" value="KAK1121861.1"/>
    <property type="molecule type" value="Genomic_DNA"/>
</dbReference>
<comment type="caution">
    <text evidence="2">The sequence shown here is derived from an EMBL/GenBank/DDBJ whole genome shotgun (WGS) entry which is preliminary data.</text>
</comment>
<name>A0AA40FN79_9HYME</name>
<dbReference type="Proteomes" id="UP001177670">
    <property type="component" value="Unassembled WGS sequence"/>
</dbReference>
<feature type="compositionally biased region" description="Low complexity" evidence="1">
    <location>
        <begin position="79"/>
        <end position="89"/>
    </location>
</feature>
<organism evidence="2 3">
    <name type="scientific">Melipona bicolor</name>
    <dbReference type="NCBI Taxonomy" id="60889"/>
    <lineage>
        <taxon>Eukaryota</taxon>
        <taxon>Metazoa</taxon>
        <taxon>Ecdysozoa</taxon>
        <taxon>Arthropoda</taxon>
        <taxon>Hexapoda</taxon>
        <taxon>Insecta</taxon>
        <taxon>Pterygota</taxon>
        <taxon>Neoptera</taxon>
        <taxon>Endopterygota</taxon>
        <taxon>Hymenoptera</taxon>
        <taxon>Apocrita</taxon>
        <taxon>Aculeata</taxon>
        <taxon>Apoidea</taxon>
        <taxon>Anthophila</taxon>
        <taxon>Apidae</taxon>
        <taxon>Melipona</taxon>
    </lineage>
</organism>
<evidence type="ECO:0000313" key="2">
    <source>
        <dbReference type="EMBL" id="KAK1121861.1"/>
    </source>
</evidence>
<feature type="compositionally biased region" description="Basic residues" evidence="1">
    <location>
        <begin position="38"/>
        <end position="49"/>
    </location>
</feature>